<gene>
    <name evidence="6" type="ORF">E4T21_11050</name>
</gene>
<dbReference type="GO" id="GO:0003677">
    <property type="term" value="F:DNA binding"/>
    <property type="evidence" value="ECO:0007669"/>
    <property type="project" value="UniProtKB-KW"/>
</dbReference>
<dbReference type="GO" id="GO:0003700">
    <property type="term" value="F:DNA-binding transcription factor activity"/>
    <property type="evidence" value="ECO:0007669"/>
    <property type="project" value="InterPro"/>
</dbReference>
<dbReference type="Pfam" id="PF03466">
    <property type="entry name" value="LysR_substrate"/>
    <property type="match status" value="1"/>
</dbReference>
<evidence type="ECO:0000313" key="6">
    <source>
        <dbReference type="EMBL" id="QEM82031.1"/>
    </source>
</evidence>
<dbReference type="InterPro" id="IPR005119">
    <property type="entry name" value="LysR_subst-bd"/>
</dbReference>
<evidence type="ECO:0000256" key="2">
    <source>
        <dbReference type="ARBA" id="ARBA00023015"/>
    </source>
</evidence>
<dbReference type="InterPro" id="IPR036388">
    <property type="entry name" value="WH-like_DNA-bd_sf"/>
</dbReference>
<accession>A0A5C1NGN8</accession>
<dbReference type="CDD" id="cd08414">
    <property type="entry name" value="PBP2_LTTR_aromatics_like"/>
    <property type="match status" value="1"/>
</dbReference>
<dbReference type="OrthoDB" id="646694at2"/>
<dbReference type="Gene3D" id="3.40.190.10">
    <property type="entry name" value="Periplasmic binding protein-like II"/>
    <property type="match status" value="2"/>
</dbReference>
<feature type="domain" description="HTH lysR-type" evidence="5">
    <location>
        <begin position="1"/>
        <end position="58"/>
    </location>
</feature>
<sequence>MEFRQLRYFLAIVEAGSVSAASRRIHVAQPALTRQIKLLEEDLNTRLFERHARGMVLTMAGRALVEEAKELLTKRDELRGRLASLGSGTVGRLSIGITPTYLWQSWATTLLRNFRRDYPGIALEIFPLLSGPQLERLRDNSLEAGLMYLHHDDEAGISSMEVHRDTLILAMPMDSEWVSNPPDSLSQLSNADFIWGFRWASPSYYDRMIEHFHHLGFQPKVVQYGADNSAILSMVSAGLGLAIVPDSASANPVPGICFLRLPELDACDMPLRFAWSKDNDSPILANMVHLVQEHVDFLRQRQAQPGAGC</sequence>
<keyword evidence="4" id="KW-0804">Transcription</keyword>
<protein>
    <submittedName>
        <fullName evidence="6">LysR family transcriptional regulator</fullName>
    </submittedName>
</protein>
<dbReference type="Gene3D" id="1.10.10.10">
    <property type="entry name" value="Winged helix-like DNA-binding domain superfamily/Winged helix DNA-binding domain"/>
    <property type="match status" value="1"/>
</dbReference>
<evidence type="ECO:0000259" key="5">
    <source>
        <dbReference type="PROSITE" id="PS50931"/>
    </source>
</evidence>
<reference evidence="6" key="1">
    <citation type="submission" date="2021-02" db="EMBL/GenBank/DDBJ databases">
        <title>Strain Y2R2, a novel species of the genus Halomonas.</title>
        <authorList>
            <person name="Huang H."/>
        </authorList>
    </citation>
    <scope>NUCLEOTIDE SEQUENCE</scope>
    <source>
        <strain evidence="6">Y2R2</strain>
    </source>
</reference>
<organism evidence="6 7">
    <name type="scientific">Halomonas binhaiensis</name>
    <dbReference type="NCBI Taxonomy" id="2562282"/>
    <lineage>
        <taxon>Bacteria</taxon>
        <taxon>Pseudomonadati</taxon>
        <taxon>Pseudomonadota</taxon>
        <taxon>Gammaproteobacteria</taxon>
        <taxon>Oceanospirillales</taxon>
        <taxon>Halomonadaceae</taxon>
        <taxon>Halomonas</taxon>
    </lineage>
</organism>
<dbReference type="PANTHER" id="PTHR30346">
    <property type="entry name" value="TRANSCRIPTIONAL DUAL REGULATOR HCAR-RELATED"/>
    <property type="match status" value="1"/>
</dbReference>
<dbReference type="KEGG" id="hbh:E4T21_11050"/>
<evidence type="ECO:0000313" key="7">
    <source>
        <dbReference type="Proteomes" id="UP000324285"/>
    </source>
</evidence>
<dbReference type="PANTHER" id="PTHR30346:SF17">
    <property type="entry name" value="LYSR FAMILY TRANSCRIPTIONAL REGULATOR"/>
    <property type="match status" value="1"/>
</dbReference>
<keyword evidence="2" id="KW-0805">Transcription regulation</keyword>
<name>A0A5C1NGN8_9GAMM</name>
<proteinExistence type="inferred from homology"/>
<evidence type="ECO:0000256" key="3">
    <source>
        <dbReference type="ARBA" id="ARBA00023125"/>
    </source>
</evidence>
<dbReference type="SUPFAM" id="SSF46785">
    <property type="entry name" value="Winged helix' DNA-binding domain"/>
    <property type="match status" value="1"/>
</dbReference>
<dbReference type="Pfam" id="PF00126">
    <property type="entry name" value="HTH_1"/>
    <property type="match status" value="1"/>
</dbReference>
<dbReference type="GO" id="GO:0032993">
    <property type="term" value="C:protein-DNA complex"/>
    <property type="evidence" value="ECO:0007669"/>
    <property type="project" value="TreeGrafter"/>
</dbReference>
<dbReference type="PRINTS" id="PR00039">
    <property type="entry name" value="HTHLYSR"/>
</dbReference>
<evidence type="ECO:0000256" key="1">
    <source>
        <dbReference type="ARBA" id="ARBA00009437"/>
    </source>
</evidence>
<dbReference type="EMBL" id="CP038437">
    <property type="protein sequence ID" value="QEM82031.1"/>
    <property type="molecule type" value="Genomic_DNA"/>
</dbReference>
<keyword evidence="7" id="KW-1185">Reference proteome</keyword>
<keyword evidence="3" id="KW-0238">DNA-binding</keyword>
<dbReference type="FunFam" id="1.10.10.10:FF:000001">
    <property type="entry name" value="LysR family transcriptional regulator"/>
    <property type="match status" value="1"/>
</dbReference>
<evidence type="ECO:0000256" key="4">
    <source>
        <dbReference type="ARBA" id="ARBA00023163"/>
    </source>
</evidence>
<dbReference type="SUPFAM" id="SSF53850">
    <property type="entry name" value="Periplasmic binding protein-like II"/>
    <property type="match status" value="1"/>
</dbReference>
<dbReference type="AlphaFoldDB" id="A0A5C1NGN8"/>
<dbReference type="InterPro" id="IPR036390">
    <property type="entry name" value="WH_DNA-bd_sf"/>
</dbReference>
<dbReference type="PROSITE" id="PS50931">
    <property type="entry name" value="HTH_LYSR"/>
    <property type="match status" value="1"/>
</dbReference>
<comment type="similarity">
    <text evidence="1">Belongs to the LysR transcriptional regulatory family.</text>
</comment>
<dbReference type="RefSeq" id="WP_149285041.1">
    <property type="nucleotide sequence ID" value="NZ_CP038437.2"/>
</dbReference>
<dbReference type="Proteomes" id="UP000324285">
    <property type="component" value="Chromosome"/>
</dbReference>
<dbReference type="InterPro" id="IPR000847">
    <property type="entry name" value="LysR_HTH_N"/>
</dbReference>